<dbReference type="KEGG" id="rbu:PG1C_04835"/>
<sequence length="265" mass="29638">MYDKFAPLLEQAITEPGIVSEAYRRFHRFSIGNQILAAVQLHQRDLPLSPIASFNRWKELGRSVCKGQKAISLWMPLTVKRRDKDDSSGDFGDTGEVFTVFKLAPRWFSLEQTEGDAYVEPVESPQWDAEAALAALDITLEPFDLMDGNVQGYAVRRRIAVSPLAEYPHKTRFHEIAHVVLGHTLESDCHDAASMPRSLQEVEAEGVAFLLCSILDLPGRDESRGYIQSWLEGGQLPEKSAQRIFGVSQKVLEAGRPGDREAVTQ</sequence>
<name>A0A0C5J7N2_9PROT</name>
<dbReference type="RefSeq" id="WP_202636292.1">
    <property type="nucleotide sequence ID" value="NZ_CP010554.1"/>
</dbReference>
<proteinExistence type="predicted"/>
<gene>
    <name evidence="2" type="ORF">PG1C_04835</name>
</gene>
<dbReference type="HOGENOM" id="CLU_012069_0_2_4"/>
<evidence type="ECO:0000313" key="2">
    <source>
        <dbReference type="EMBL" id="AJP47970.1"/>
    </source>
</evidence>
<dbReference type="EMBL" id="CP010554">
    <property type="protein sequence ID" value="AJP47970.1"/>
    <property type="molecule type" value="Genomic_DNA"/>
</dbReference>
<dbReference type="Proteomes" id="UP000061603">
    <property type="component" value="Chromosome"/>
</dbReference>
<evidence type="ECO:0000259" key="1">
    <source>
        <dbReference type="Pfam" id="PF08401"/>
    </source>
</evidence>
<dbReference type="AlphaFoldDB" id="A0A0C5J7N2"/>
<feature type="domain" description="N-terminal" evidence="1">
    <location>
        <begin position="23"/>
        <end position="89"/>
    </location>
</feature>
<evidence type="ECO:0000313" key="3">
    <source>
        <dbReference type="Proteomes" id="UP000061603"/>
    </source>
</evidence>
<dbReference type="InterPro" id="IPR013610">
    <property type="entry name" value="ArdC_N"/>
</dbReference>
<accession>A0A0C5J7N2</accession>
<reference evidence="2 3" key="1">
    <citation type="journal article" date="2015" name="Genome Announc.">
        <title>Complete Genome Sequence of a Novel Bacterium within the Family Rhodocyclaceae That Degrades Polycyclic Aromatic Hydrocarbons.</title>
        <authorList>
            <person name="Singleton D.R."/>
            <person name="Dickey A.N."/>
            <person name="Scholl E.H."/>
            <person name="Wright F.A."/>
            <person name="Aitken M.D."/>
        </authorList>
    </citation>
    <scope>NUCLEOTIDE SEQUENCE [LARGE SCALE GENOMIC DNA]</scope>
    <source>
        <strain evidence="3">PG1-Ca6</strain>
    </source>
</reference>
<keyword evidence="3" id="KW-1185">Reference proteome</keyword>
<dbReference type="Pfam" id="PF08401">
    <property type="entry name" value="ArdcN"/>
    <property type="match status" value="1"/>
</dbReference>
<dbReference type="GO" id="GO:0003697">
    <property type="term" value="F:single-stranded DNA binding"/>
    <property type="evidence" value="ECO:0007669"/>
    <property type="project" value="InterPro"/>
</dbReference>
<protein>
    <recommendedName>
        <fullName evidence="1">N-terminal domain-containing protein</fullName>
    </recommendedName>
</protein>
<organism evidence="2 3">
    <name type="scientific">Rugosibacter aromaticivorans</name>
    <dbReference type="NCBI Taxonomy" id="1565605"/>
    <lineage>
        <taxon>Bacteria</taxon>
        <taxon>Pseudomonadati</taxon>
        <taxon>Pseudomonadota</taxon>
        <taxon>Betaproteobacteria</taxon>
        <taxon>Nitrosomonadales</taxon>
        <taxon>Sterolibacteriaceae</taxon>
        <taxon>Rugosibacter</taxon>
    </lineage>
</organism>
<dbReference type="PATRIC" id="fig|1565605.3.peg.1016"/>